<keyword evidence="11 17" id="KW-0238">DNA-binding</keyword>
<dbReference type="SUPFAM" id="SSF53150">
    <property type="entry name" value="DNA repair protein MutS, domain II"/>
    <property type="match status" value="1"/>
</dbReference>
<evidence type="ECO:0000256" key="12">
    <source>
        <dbReference type="ARBA" id="ARBA00023204"/>
    </source>
</evidence>
<dbReference type="GO" id="GO:1990229">
    <property type="term" value="C:iron-sulfur cluster assembly complex"/>
    <property type="evidence" value="ECO:0007669"/>
    <property type="project" value="UniProtKB-ARBA"/>
</dbReference>
<dbReference type="FunFam" id="3.40.1170.10:FF:000002">
    <property type="entry name" value="DNA mismatch repair protein"/>
    <property type="match status" value="1"/>
</dbReference>
<dbReference type="PROSITE" id="PS00486">
    <property type="entry name" value="DNA_MISMATCH_REPAIR_2"/>
    <property type="match status" value="1"/>
</dbReference>
<dbReference type="FunFam" id="1.10.1420.10:FF:000019">
    <property type="entry name" value="DNA mismatch repair protein"/>
    <property type="match status" value="1"/>
</dbReference>
<dbReference type="GO" id="GO:0032137">
    <property type="term" value="F:guanine/thymine mispair binding"/>
    <property type="evidence" value="ECO:0007669"/>
    <property type="project" value="EnsemblFungi"/>
</dbReference>
<dbReference type="Gene3D" id="3.40.30.10">
    <property type="entry name" value="Glutaredoxin"/>
    <property type="match status" value="2"/>
</dbReference>
<keyword evidence="13" id="KW-0539">Nucleus</keyword>
<organism evidence="22 23">
    <name type="scientific">Candida glabrata</name>
    <name type="common">Yeast</name>
    <name type="synonym">Torulopsis glabrata</name>
    <dbReference type="NCBI Taxonomy" id="5478"/>
    <lineage>
        <taxon>Eukaryota</taxon>
        <taxon>Fungi</taxon>
        <taxon>Dikarya</taxon>
        <taxon>Ascomycota</taxon>
        <taxon>Saccharomycotina</taxon>
        <taxon>Saccharomycetes</taxon>
        <taxon>Saccharomycetales</taxon>
        <taxon>Saccharomycetaceae</taxon>
        <taxon>Nakaseomyces</taxon>
    </lineage>
</organism>
<dbReference type="InterPro" id="IPR007860">
    <property type="entry name" value="DNA_mmatch_repair_MutS_con_dom"/>
</dbReference>
<dbReference type="Proteomes" id="UP000054886">
    <property type="component" value="Unassembled WGS sequence"/>
</dbReference>
<keyword evidence="14" id="KW-0676">Redox-active center</keyword>
<dbReference type="InterPro" id="IPR002109">
    <property type="entry name" value="Glutaredoxin"/>
</dbReference>
<dbReference type="InterPro" id="IPR000432">
    <property type="entry name" value="DNA_mismatch_repair_MutS_C"/>
</dbReference>
<keyword evidence="10" id="KW-0411">Iron-sulfur</keyword>
<comment type="function">
    <text evidence="17 18">Component of the post-replicative DNA mismatch repair system (MMR).</text>
</comment>
<dbReference type="InterPro" id="IPR007695">
    <property type="entry name" value="DNA_mismatch_repair_MutS-lik_N"/>
</dbReference>
<dbReference type="InterPro" id="IPR036249">
    <property type="entry name" value="Thioredoxin-like_sf"/>
</dbReference>
<keyword evidence="9" id="KW-0408">Iron</keyword>
<dbReference type="VEuPathDB" id="FungiDB:GWK60_G07887"/>
<dbReference type="InterPro" id="IPR007861">
    <property type="entry name" value="DNA_mismatch_repair_MutS_clamp"/>
</dbReference>
<feature type="region of interest" description="Disordered" evidence="20">
    <location>
        <begin position="413"/>
        <end position="433"/>
    </location>
</feature>
<feature type="domain" description="Thioredoxin" evidence="21">
    <location>
        <begin position="2"/>
        <end position="109"/>
    </location>
</feature>
<dbReference type="GO" id="GO:0030036">
    <property type="term" value="P:actin cytoskeleton organization"/>
    <property type="evidence" value="ECO:0007669"/>
    <property type="project" value="UniProtKB-ARBA"/>
</dbReference>
<dbReference type="SUPFAM" id="SSF55271">
    <property type="entry name" value="DNA repair protein MutS, domain I"/>
    <property type="match status" value="1"/>
</dbReference>
<dbReference type="GO" id="GO:0015036">
    <property type="term" value="F:disulfide oxidoreductase activity"/>
    <property type="evidence" value="ECO:0007669"/>
    <property type="project" value="UniProtKB-ARBA"/>
</dbReference>
<dbReference type="InterPro" id="IPR007696">
    <property type="entry name" value="DNA_mismatch_repair_MutS_core"/>
</dbReference>
<comment type="caution">
    <text evidence="22">The sequence shown here is derived from an EMBL/GenBank/DDBJ whole genome shotgun (WGS) entry which is preliminary data.</text>
</comment>
<dbReference type="InterPro" id="IPR027417">
    <property type="entry name" value="P-loop_NTPase"/>
</dbReference>
<dbReference type="InterPro" id="IPR045076">
    <property type="entry name" value="MutS"/>
</dbReference>
<feature type="compositionally biased region" description="Polar residues" evidence="20">
    <location>
        <begin position="417"/>
        <end position="429"/>
    </location>
</feature>
<feature type="coiled-coil region" evidence="19">
    <location>
        <begin position="940"/>
        <end position="967"/>
    </location>
</feature>
<dbReference type="GO" id="GO:0043111">
    <property type="term" value="P:replication fork arrest"/>
    <property type="evidence" value="ECO:0007669"/>
    <property type="project" value="EnsemblFungi"/>
</dbReference>
<evidence type="ECO:0000256" key="5">
    <source>
        <dbReference type="ARBA" id="ARBA00022723"/>
    </source>
</evidence>
<proteinExistence type="inferred from homology"/>
<keyword evidence="19" id="KW-0175">Coiled coil</keyword>
<dbReference type="GO" id="GO:0016887">
    <property type="term" value="F:ATP hydrolysis activity"/>
    <property type="evidence" value="ECO:0007669"/>
    <property type="project" value="EnsemblFungi"/>
</dbReference>
<dbReference type="EMBL" id="LLZZ01000108">
    <property type="protein sequence ID" value="KTB07121.1"/>
    <property type="molecule type" value="Genomic_DNA"/>
</dbReference>
<dbReference type="Pfam" id="PF01624">
    <property type="entry name" value="MutS_I"/>
    <property type="match status" value="1"/>
</dbReference>
<evidence type="ECO:0000256" key="9">
    <source>
        <dbReference type="ARBA" id="ARBA00023004"/>
    </source>
</evidence>
<evidence type="ECO:0000256" key="3">
    <source>
        <dbReference type="ARBA" id="ARBA00009630"/>
    </source>
</evidence>
<evidence type="ECO:0000313" key="22">
    <source>
        <dbReference type="EMBL" id="KTB07121.1"/>
    </source>
</evidence>
<dbReference type="SUPFAM" id="SSF52540">
    <property type="entry name" value="P-loop containing nucleoside triphosphate hydrolases"/>
    <property type="match status" value="1"/>
</dbReference>
<dbReference type="SMART" id="SM00534">
    <property type="entry name" value="MUTSac"/>
    <property type="match status" value="1"/>
</dbReference>
<dbReference type="InterPro" id="IPR036187">
    <property type="entry name" value="DNA_mismatch_repair_MutS_sf"/>
</dbReference>
<dbReference type="InterPro" id="IPR013766">
    <property type="entry name" value="Thioredoxin_domain"/>
</dbReference>
<dbReference type="VEuPathDB" id="FungiDB:GVI51_G08019"/>
<evidence type="ECO:0000256" key="18">
    <source>
        <dbReference type="RuleBase" id="RU003756"/>
    </source>
</evidence>
<sequence length="1397" mass="157678">MVAEITNQDQFTELTTQNVQDKLIAIYFHTSWAEPCKAISELYRAISEDESNKDVSFLAVDADEQAEIAELFEISAVPYFVLIRNGTILKELSGANPKEFLAALEECRRAGTESKSKESNGAVEDDEDSEDSEEETEEEMNMRLTKLVNAAPVMLFMKGNPSEPKCGFSRQIVGILREHQIRFGFFDILRDDTVRTNLKKFSDWPTFPQLYINGEFQGGLDIIKESLEEDPDFFQHTIRKEDQKSLFVTDEDTKENVSEVAQPEPATEISKASPVASVAVEKTPIKDDNIKVKEESTEQNDDDTKDTQTVGRVRKRVVSYAEESDSEDDITVKKRKRTPVSDDEDSDFKADAVSDADNDDDYKSDKSEVSSIGGFDDSDDDDILALTTNKYKKPKAAAPKKVVQRITPPAAKPKFTMATTGPKNNTFNKQNEERYQWLVDERDAQKRPKDDPEYDPRTLYIPSSAWNKFTPFEKQYWEIKSKMWDCIVFFKKGKFFELYEKDAFLANALFDWKLAGGGRANMQLAGIPEMSFEHWASQFIQLGYKVAKVDQRESMLAKEMREGSKGIVKRELQCVLTSGTLVDGDMIHSDLATYCLAVREEPSNFYDITQPSSATYTKIFGVAFIDTSTGEVQMTEFLDDEECSRLDTLMSQVRPKEVIIEKHNLCNLANKIVKFCAAPNALFNYIKPVEEFYDFEKTHNELLANEEAYFGTADGWPSVLKNYYDSNKKVGFSAFGGLLYYLKWLKLDESLISMKNFTEYNFVKSQNTMVLDGISLQNLEIFSNSFDGSDKGTLFKLFNNSITPMGKRMMRKWLMNPLLLKEDIEKRQDSVELLMNNHELRTKIESVFTGLPDLERLLSRIHAGSLKVKDFDKVITAFENILQMTKEIESNELHGALKSYFIQIPKQLENEVQHWESAFDRRKAVEEGVIIPEVGVEPDFDKSLEKLEGLENELNLLLKSYMKLLKTSNLQYKDSGKEIYTIEVPVSATKYVPANWVQMGANKNTKRYYSDEVRVLARSVAEARELHKTLENDLNFRLCRKFDTQYSTVWMPTVTCLANIDCLLGLVRTSESLGTPSCRPVICDEVDPSTKCKKQGFVDFKSLRHPCFNLDSRVNKDFIPNDVTLGNKSPNIGLLTGANAAGKSTVLRMTCIAVIMAQLGCYVPAESASLTPIDRIMTRLGANDNIMQGKSTFFVELSETKRILDLATNRSLLVLDELGRGGSSNDGFSIAESVLHHVATHIQSLGFFATHYGSLGLSFRSHPQIKPMKMSILVDEATRNVTFLYKLVDGQSEGSFGMHVASMCGIAKSIVDNAQSAADNLEHTSRLIKERKEALQGHADPGSMVPLGLQSDFTRLAFGDGLNNKSVGTGEGVLVYDNNVKSNVLRILFNMIDRLDD</sequence>
<evidence type="ECO:0000313" key="23">
    <source>
        <dbReference type="Proteomes" id="UP000054886"/>
    </source>
</evidence>
<dbReference type="CDD" id="cd03028">
    <property type="entry name" value="GRX_PICOT_like"/>
    <property type="match status" value="1"/>
</dbReference>
<dbReference type="GO" id="GO:0032138">
    <property type="term" value="F:single base insertion or deletion binding"/>
    <property type="evidence" value="ECO:0007669"/>
    <property type="project" value="EnsemblFungi"/>
</dbReference>
<comment type="subunit">
    <text evidence="16">Homodimer. Heterodimer with FRA2.</text>
</comment>
<keyword evidence="6 17" id="KW-0547">Nucleotide-binding</keyword>
<dbReference type="Pfam" id="PF00462">
    <property type="entry name" value="Glutaredoxin"/>
    <property type="match status" value="1"/>
</dbReference>
<dbReference type="VEuPathDB" id="FungiDB:GWK60_G07865"/>
<dbReference type="GO" id="GO:0000710">
    <property type="term" value="P:meiotic mismatch repair"/>
    <property type="evidence" value="ECO:0007669"/>
    <property type="project" value="EnsemblFungi"/>
</dbReference>
<dbReference type="SUPFAM" id="SSF48334">
    <property type="entry name" value="DNA repair protein MutS, domain III"/>
    <property type="match status" value="1"/>
</dbReference>
<keyword evidence="7 17" id="KW-0227">DNA damage</keyword>
<dbReference type="Gene3D" id="3.30.420.110">
    <property type="entry name" value="MutS, connector domain"/>
    <property type="match status" value="1"/>
</dbReference>
<dbReference type="InterPro" id="IPR036678">
    <property type="entry name" value="MutS_con_dom_sf"/>
</dbReference>
<dbReference type="GO" id="GO:0000400">
    <property type="term" value="F:four-way junction DNA binding"/>
    <property type="evidence" value="ECO:0007669"/>
    <property type="project" value="EnsemblFungi"/>
</dbReference>
<dbReference type="FunFam" id="3.40.50.300:FF:000771">
    <property type="entry name" value="DNA mismatch repair protein"/>
    <property type="match status" value="1"/>
</dbReference>
<dbReference type="Pfam" id="PF00085">
    <property type="entry name" value="Thioredoxin"/>
    <property type="match status" value="1"/>
</dbReference>
<dbReference type="VEuPathDB" id="FungiDB:B1J91_G08129g"/>
<evidence type="ECO:0000256" key="7">
    <source>
        <dbReference type="ARBA" id="ARBA00022763"/>
    </source>
</evidence>
<evidence type="ECO:0000256" key="15">
    <source>
        <dbReference type="ARBA" id="ARBA00055846"/>
    </source>
</evidence>
<dbReference type="GO" id="GO:0061629">
    <property type="term" value="F:RNA polymerase II-specific DNA-binding transcription factor binding"/>
    <property type="evidence" value="ECO:0007669"/>
    <property type="project" value="UniProtKB-ARBA"/>
</dbReference>
<feature type="region of interest" description="Disordered" evidence="20">
    <location>
        <begin position="112"/>
        <end position="140"/>
    </location>
</feature>
<reference evidence="22 23" key="1">
    <citation type="submission" date="2015-10" db="EMBL/GenBank/DDBJ databases">
        <title>Draft genomes sequences of Candida glabrata isolates 1A, 1B, 2A, 2B, 3A and 3B.</title>
        <authorList>
            <person name="Haavelsrud O.E."/>
            <person name="Gaustad P."/>
        </authorList>
    </citation>
    <scope>NUCLEOTIDE SEQUENCE [LARGE SCALE GENOMIC DNA]</scope>
    <source>
        <strain evidence="22">910700640</strain>
    </source>
</reference>
<dbReference type="NCBIfam" id="NF003810">
    <property type="entry name" value="PRK05399.1"/>
    <property type="match status" value="1"/>
</dbReference>
<comment type="similarity">
    <text evidence="2 17 18">Belongs to the DNA mismatch repair MutS family.</text>
</comment>
<dbReference type="VEuPathDB" id="FungiDB:B1J91_G08151g"/>
<dbReference type="Pfam" id="PF00488">
    <property type="entry name" value="MutS_V"/>
    <property type="match status" value="1"/>
</dbReference>
<evidence type="ECO:0000256" key="1">
    <source>
        <dbReference type="ARBA" id="ARBA00004123"/>
    </source>
</evidence>
<dbReference type="GO" id="GO:0005524">
    <property type="term" value="F:ATP binding"/>
    <property type="evidence" value="ECO:0007669"/>
    <property type="project" value="UniProtKB-UniRule"/>
</dbReference>
<keyword evidence="4" id="KW-0001">2Fe-2S</keyword>
<dbReference type="VEuPathDB" id="FungiDB:GVI51_G07997"/>
<dbReference type="PROSITE" id="PS51352">
    <property type="entry name" value="THIOREDOXIN_2"/>
    <property type="match status" value="1"/>
</dbReference>
<dbReference type="SMART" id="SM00533">
    <property type="entry name" value="MUTSd"/>
    <property type="match status" value="1"/>
</dbReference>
<protein>
    <recommendedName>
        <fullName evidence="17">DNA mismatch repair protein</fullName>
    </recommendedName>
</protein>
<dbReference type="PROSITE" id="PS51354">
    <property type="entry name" value="GLUTAREDOXIN_2"/>
    <property type="match status" value="1"/>
</dbReference>
<dbReference type="Gene3D" id="3.40.1170.10">
    <property type="entry name" value="DNA repair protein MutS, domain I"/>
    <property type="match status" value="1"/>
</dbReference>
<dbReference type="VEuPathDB" id="FungiDB:CAGL0G08151g"/>
<accession>A0A0W0D5S7</accession>
<evidence type="ECO:0000256" key="16">
    <source>
        <dbReference type="ARBA" id="ARBA00065077"/>
    </source>
</evidence>
<dbReference type="VEuPathDB" id="FungiDB:CAGL0G08129g"/>
<comment type="similarity">
    <text evidence="3">Belongs to the glutaredoxin family. Monothiol subfamily.</text>
</comment>
<evidence type="ECO:0000256" key="4">
    <source>
        <dbReference type="ARBA" id="ARBA00022714"/>
    </source>
</evidence>
<dbReference type="InterPro" id="IPR017261">
    <property type="entry name" value="DNA_mismatch_repair_MutS/MSH"/>
</dbReference>
<dbReference type="SUPFAM" id="SSF52833">
    <property type="entry name" value="Thioredoxin-like"/>
    <property type="match status" value="2"/>
</dbReference>
<comment type="subcellular location">
    <subcellularLocation>
        <location evidence="1">Nucleus</location>
    </subcellularLocation>
</comment>
<evidence type="ECO:0000256" key="17">
    <source>
        <dbReference type="PIRNR" id="PIRNR037677"/>
    </source>
</evidence>
<dbReference type="FunFam" id="3.40.30.10:FF:000012">
    <property type="entry name" value="Monothiol glutaredoxin"/>
    <property type="match status" value="1"/>
</dbReference>
<comment type="function">
    <text evidence="15">Monothiol glutaredoxin involved in the biogenesis of iron-sulfur clusters. Binds one iron-sulfur cluster per dimer. The iron-sulfur cluster is bound between subunits, and is complexed by a bound glutathione and a cysteine residue from each subunit.</text>
</comment>
<keyword evidence="8 17" id="KW-0067">ATP-binding</keyword>
<evidence type="ECO:0000256" key="20">
    <source>
        <dbReference type="SAM" id="MobiDB-lite"/>
    </source>
</evidence>
<dbReference type="GO" id="GO:0046872">
    <property type="term" value="F:metal ion binding"/>
    <property type="evidence" value="ECO:0007669"/>
    <property type="project" value="UniProtKB-KW"/>
</dbReference>
<gene>
    <name evidence="22" type="ORF">AO440_001821</name>
</gene>
<evidence type="ECO:0000256" key="2">
    <source>
        <dbReference type="ARBA" id="ARBA00006271"/>
    </source>
</evidence>
<dbReference type="GO" id="GO:0036297">
    <property type="term" value="P:interstrand cross-link repair"/>
    <property type="evidence" value="ECO:0007669"/>
    <property type="project" value="EnsemblFungi"/>
</dbReference>
<feature type="region of interest" description="Disordered" evidence="20">
    <location>
        <begin position="250"/>
        <end position="378"/>
    </location>
</feature>
<evidence type="ECO:0000256" key="10">
    <source>
        <dbReference type="ARBA" id="ARBA00023014"/>
    </source>
</evidence>
<dbReference type="InterPro" id="IPR016151">
    <property type="entry name" value="DNA_mismatch_repair_MutS_N"/>
</dbReference>
<dbReference type="InterPro" id="IPR033658">
    <property type="entry name" value="GRX_PICOT-like"/>
</dbReference>
<dbReference type="PANTHER" id="PTHR11361">
    <property type="entry name" value="DNA MISMATCH REPAIR PROTEIN MUTS FAMILY MEMBER"/>
    <property type="match status" value="1"/>
</dbReference>
<dbReference type="FunFam" id="3.40.30.10:FF:000092">
    <property type="entry name" value="Monothiol glutaredoxin"/>
    <property type="match status" value="1"/>
</dbReference>
<evidence type="ECO:0000256" key="8">
    <source>
        <dbReference type="ARBA" id="ARBA00022840"/>
    </source>
</evidence>
<dbReference type="PANTHER" id="PTHR11361:SF148">
    <property type="entry name" value="DNA MISMATCH REPAIR PROTEIN MSH6"/>
    <property type="match status" value="1"/>
</dbReference>
<evidence type="ECO:0000256" key="19">
    <source>
        <dbReference type="SAM" id="Coils"/>
    </source>
</evidence>
<dbReference type="CDD" id="cd02984">
    <property type="entry name" value="TRX_PICOT"/>
    <property type="match status" value="1"/>
</dbReference>
<evidence type="ECO:0000259" key="21">
    <source>
        <dbReference type="PROSITE" id="PS51352"/>
    </source>
</evidence>
<dbReference type="Pfam" id="PF05188">
    <property type="entry name" value="MutS_II"/>
    <property type="match status" value="1"/>
</dbReference>
<dbReference type="Gene3D" id="3.40.50.300">
    <property type="entry name" value="P-loop containing nucleotide triphosphate hydrolases"/>
    <property type="match status" value="1"/>
</dbReference>
<dbReference type="GO" id="GO:0043570">
    <property type="term" value="P:maintenance of DNA repeat elements"/>
    <property type="evidence" value="ECO:0007669"/>
    <property type="project" value="EnsemblFungi"/>
</dbReference>
<keyword evidence="5" id="KW-0479">Metal-binding</keyword>
<dbReference type="Gene3D" id="1.10.1420.10">
    <property type="match status" value="2"/>
</dbReference>
<dbReference type="Pfam" id="PF05190">
    <property type="entry name" value="MutS_IV"/>
    <property type="match status" value="1"/>
</dbReference>
<feature type="compositionally biased region" description="Basic and acidic residues" evidence="20">
    <location>
        <begin position="283"/>
        <end position="296"/>
    </location>
</feature>
<dbReference type="GO" id="GO:0032301">
    <property type="term" value="C:MutSalpha complex"/>
    <property type="evidence" value="ECO:0007669"/>
    <property type="project" value="EnsemblFungi"/>
</dbReference>
<feature type="compositionally biased region" description="Acidic residues" evidence="20">
    <location>
        <begin position="123"/>
        <end position="139"/>
    </location>
</feature>
<dbReference type="GO" id="GO:0006879">
    <property type="term" value="P:intracellular iron ion homeostasis"/>
    <property type="evidence" value="ECO:0007669"/>
    <property type="project" value="UniProtKB-ARBA"/>
</dbReference>
<dbReference type="Pfam" id="PF05192">
    <property type="entry name" value="MutS_III"/>
    <property type="match status" value="1"/>
</dbReference>
<evidence type="ECO:0000256" key="6">
    <source>
        <dbReference type="ARBA" id="ARBA00022741"/>
    </source>
</evidence>
<keyword evidence="12 17" id="KW-0234">DNA repair</keyword>
<evidence type="ECO:0000256" key="11">
    <source>
        <dbReference type="ARBA" id="ARBA00023125"/>
    </source>
</evidence>
<name>A0A0W0D5S7_CANGB</name>
<dbReference type="GO" id="GO:0051537">
    <property type="term" value="F:2 iron, 2 sulfur cluster binding"/>
    <property type="evidence" value="ECO:0007669"/>
    <property type="project" value="UniProtKB-KW"/>
</dbReference>
<dbReference type="PIRSF" id="PIRSF037677">
    <property type="entry name" value="DNA_mis_repair_Msh6"/>
    <property type="match status" value="1"/>
</dbReference>
<evidence type="ECO:0000256" key="13">
    <source>
        <dbReference type="ARBA" id="ARBA00023242"/>
    </source>
</evidence>
<evidence type="ECO:0000256" key="14">
    <source>
        <dbReference type="ARBA" id="ARBA00023284"/>
    </source>
</evidence>
<dbReference type="GO" id="GO:0140664">
    <property type="term" value="F:ATP-dependent DNA damage sensor activity"/>
    <property type="evidence" value="ECO:0007669"/>
    <property type="project" value="InterPro"/>
</dbReference>